<reference evidence="1 2" key="1">
    <citation type="submission" date="2017-09" db="EMBL/GenBank/DDBJ databases">
        <authorList>
            <person name="Ehlers B."/>
            <person name="Leendertz F.H."/>
        </authorList>
    </citation>
    <scope>NUCLEOTIDE SEQUENCE [LARGE SCALE GENOMIC DNA]</scope>
</reference>
<dbReference type="EMBL" id="MG018927">
    <property type="protein sequence ID" value="ATW58080.1"/>
    <property type="molecule type" value="Genomic_DNA"/>
</dbReference>
<accession>A0A2H4P7R4</accession>
<organism evidence="1 2">
    <name type="scientific">Pseudomonas phage nickie</name>
    <dbReference type="NCBI Taxonomy" id="2048977"/>
    <lineage>
        <taxon>Viruses</taxon>
        <taxon>Duplodnaviria</taxon>
        <taxon>Heunggongvirae</taxon>
        <taxon>Uroviricota</taxon>
        <taxon>Caudoviricetes</taxon>
        <taxon>Nickievirus</taxon>
        <taxon>Nickievirus nickie</taxon>
    </lineage>
</organism>
<protein>
    <submittedName>
        <fullName evidence="1">Uncharacterized protein</fullName>
    </submittedName>
</protein>
<gene>
    <name evidence="1" type="ORF">CNR34_00147</name>
</gene>
<dbReference type="Proteomes" id="UP000241592">
    <property type="component" value="Segment"/>
</dbReference>
<sequence length="154" mass="18006">MTEPLTQPAPEQEVPRLQVPEPRNWLDRLWNRCGFLTAEQRLAVHRDADARLHAARLRRLEENGGLDPHDSDDYMQIQINRHYAQEEAKRRSRTIRDLSRLILIAQLPTHDKHQLHHPDDVKLAVEQATRIYDMTKNARIEPLPGARQVPNDPE</sequence>
<proteinExistence type="predicted"/>
<name>A0A2H4P7R4_9CAUD</name>
<keyword evidence="2" id="KW-1185">Reference proteome</keyword>
<evidence type="ECO:0000313" key="2">
    <source>
        <dbReference type="Proteomes" id="UP000241592"/>
    </source>
</evidence>
<evidence type="ECO:0000313" key="1">
    <source>
        <dbReference type="EMBL" id="ATW58080.1"/>
    </source>
</evidence>